<sequence>MTPAPHAPTRTPLAAAGPSRPLTGRPRALLLEGVHPEAAALLHRAGFDVDDHRGALGEDALIAAIRGVQVLGIRSRTRVSRRVLHAAGDLQAVGAFCTGTDQIDLQAATERGVAVFNAPHANGRSVAELALAEVIALTRRLPERNAAAHAGVWDKSATGSHEVRGRCLGIVGYGAIGTQLSVLAEALGMDVVFHDLAERAPVGRARRCETLHELLVQADAVSLHVDGRPQNAGLIGEAQLAAMRPGSVLLNLSRGSVVDLAALRRHLTSGHLAGAAIDVFPDEPSAAGRPFTNPLRGLPNVLLTPHVGGSTQEAQREIAVSVANRLVSHARTTTTARAA</sequence>
<dbReference type="SUPFAM" id="SSF51735">
    <property type="entry name" value="NAD(P)-binding Rossmann-fold domains"/>
    <property type="match status" value="1"/>
</dbReference>
<evidence type="ECO:0000256" key="3">
    <source>
        <dbReference type="ARBA" id="ARBA00023002"/>
    </source>
</evidence>
<dbReference type="InterPro" id="IPR029752">
    <property type="entry name" value="D-isomer_DH_CS1"/>
</dbReference>
<dbReference type="NCBIfam" id="NF008759">
    <property type="entry name" value="PRK11790.1"/>
    <property type="match status" value="1"/>
</dbReference>
<protein>
    <submittedName>
        <fullName evidence="9">Phosphoglycerate dehydrogenase</fullName>
    </submittedName>
</protein>
<keyword evidence="10" id="KW-1185">Reference proteome</keyword>
<dbReference type="PANTHER" id="PTHR42789">
    <property type="entry name" value="D-ISOMER SPECIFIC 2-HYDROXYACID DEHYDROGENASE FAMILY PROTEIN (AFU_ORTHOLOGUE AFUA_6G10090)"/>
    <property type="match status" value="1"/>
</dbReference>
<feature type="domain" description="D-isomer specific 2-hydroxyacid dehydrogenase catalytic" evidence="7">
    <location>
        <begin position="29"/>
        <end position="336"/>
    </location>
</feature>
<evidence type="ECO:0000256" key="6">
    <source>
        <dbReference type="SAM" id="MobiDB-lite"/>
    </source>
</evidence>
<feature type="region of interest" description="Disordered" evidence="6">
    <location>
        <begin position="1"/>
        <end position="25"/>
    </location>
</feature>
<evidence type="ECO:0000256" key="4">
    <source>
        <dbReference type="ARBA" id="ARBA00023027"/>
    </source>
</evidence>
<dbReference type="EMBL" id="BAABIL010000280">
    <property type="protein sequence ID" value="GAA4979361.1"/>
    <property type="molecule type" value="Genomic_DNA"/>
</dbReference>
<dbReference type="PROSITE" id="PS00065">
    <property type="entry name" value="D_2_HYDROXYACID_DH_1"/>
    <property type="match status" value="1"/>
</dbReference>
<keyword evidence="3 5" id="KW-0560">Oxidoreductase</keyword>
<name>A0ABP9HUZ9_9ACTN</name>
<dbReference type="PROSITE" id="PS00671">
    <property type="entry name" value="D_2_HYDROXYACID_DH_3"/>
    <property type="match status" value="1"/>
</dbReference>
<evidence type="ECO:0000313" key="10">
    <source>
        <dbReference type="Proteomes" id="UP001501195"/>
    </source>
</evidence>
<dbReference type="Pfam" id="PF00389">
    <property type="entry name" value="2-Hacid_dh"/>
    <property type="match status" value="1"/>
</dbReference>
<dbReference type="InterPro" id="IPR036291">
    <property type="entry name" value="NAD(P)-bd_dom_sf"/>
</dbReference>
<dbReference type="Pfam" id="PF02826">
    <property type="entry name" value="2-Hacid_dh_C"/>
    <property type="match status" value="1"/>
</dbReference>
<keyword evidence="4" id="KW-0520">NAD</keyword>
<dbReference type="Proteomes" id="UP001501195">
    <property type="component" value="Unassembled WGS sequence"/>
</dbReference>
<evidence type="ECO:0000256" key="2">
    <source>
        <dbReference type="ARBA" id="ARBA00022605"/>
    </source>
</evidence>
<evidence type="ECO:0000313" key="9">
    <source>
        <dbReference type="EMBL" id="GAA4979361.1"/>
    </source>
</evidence>
<dbReference type="RefSeq" id="WP_345712334.1">
    <property type="nucleotide sequence ID" value="NZ_BAABIL010000280.1"/>
</dbReference>
<feature type="domain" description="D-isomer specific 2-hydroxyacid dehydrogenase NAD-binding" evidence="8">
    <location>
        <begin position="132"/>
        <end position="308"/>
    </location>
</feature>
<dbReference type="InterPro" id="IPR006140">
    <property type="entry name" value="D-isomer_DH_NAD-bd"/>
</dbReference>
<reference evidence="10" key="1">
    <citation type="journal article" date="2019" name="Int. J. Syst. Evol. Microbiol.">
        <title>The Global Catalogue of Microorganisms (GCM) 10K type strain sequencing project: providing services to taxonomists for standard genome sequencing and annotation.</title>
        <authorList>
            <consortium name="The Broad Institute Genomics Platform"/>
            <consortium name="The Broad Institute Genome Sequencing Center for Infectious Disease"/>
            <person name="Wu L."/>
            <person name="Ma J."/>
        </authorList>
    </citation>
    <scope>NUCLEOTIDE SEQUENCE [LARGE SCALE GENOMIC DNA]</scope>
    <source>
        <strain evidence="10">JCM 18126</strain>
    </source>
</reference>
<accession>A0ABP9HUZ9</accession>
<gene>
    <name evidence="9" type="primary">serA_2</name>
    <name evidence="9" type="ORF">GCM10023225_19700</name>
</gene>
<comment type="similarity">
    <text evidence="1 5">Belongs to the D-isomer specific 2-hydroxyacid dehydrogenase family.</text>
</comment>
<keyword evidence="2" id="KW-0028">Amino-acid biosynthesis</keyword>
<dbReference type="CDD" id="cd12176">
    <property type="entry name" value="PGDH_3"/>
    <property type="match status" value="1"/>
</dbReference>
<organism evidence="9 10">
    <name type="scientific">Kineococcus glutinatus</name>
    <dbReference type="NCBI Taxonomy" id="1070872"/>
    <lineage>
        <taxon>Bacteria</taxon>
        <taxon>Bacillati</taxon>
        <taxon>Actinomycetota</taxon>
        <taxon>Actinomycetes</taxon>
        <taxon>Kineosporiales</taxon>
        <taxon>Kineosporiaceae</taxon>
        <taxon>Kineococcus</taxon>
    </lineage>
</organism>
<proteinExistence type="inferred from homology"/>
<evidence type="ECO:0000256" key="1">
    <source>
        <dbReference type="ARBA" id="ARBA00005854"/>
    </source>
</evidence>
<evidence type="ECO:0000259" key="7">
    <source>
        <dbReference type="Pfam" id="PF00389"/>
    </source>
</evidence>
<dbReference type="InterPro" id="IPR050857">
    <property type="entry name" value="D-2-hydroxyacid_DH"/>
</dbReference>
<comment type="caution">
    <text evidence="9">The sequence shown here is derived from an EMBL/GenBank/DDBJ whole genome shotgun (WGS) entry which is preliminary data.</text>
</comment>
<dbReference type="InterPro" id="IPR029753">
    <property type="entry name" value="D-isomer_DH_CS"/>
</dbReference>
<evidence type="ECO:0000256" key="5">
    <source>
        <dbReference type="RuleBase" id="RU003719"/>
    </source>
</evidence>
<dbReference type="Gene3D" id="3.40.50.720">
    <property type="entry name" value="NAD(P)-binding Rossmann-like Domain"/>
    <property type="match status" value="2"/>
</dbReference>
<dbReference type="PANTHER" id="PTHR42789:SF1">
    <property type="entry name" value="D-ISOMER SPECIFIC 2-HYDROXYACID DEHYDROGENASE FAMILY PROTEIN (AFU_ORTHOLOGUE AFUA_6G10090)"/>
    <property type="match status" value="1"/>
</dbReference>
<evidence type="ECO:0000259" key="8">
    <source>
        <dbReference type="Pfam" id="PF02826"/>
    </source>
</evidence>
<dbReference type="InterPro" id="IPR006139">
    <property type="entry name" value="D-isomer_2_OHA_DH_cat_dom"/>
</dbReference>
<dbReference type="SUPFAM" id="SSF52283">
    <property type="entry name" value="Formate/glycerate dehydrogenase catalytic domain-like"/>
    <property type="match status" value="1"/>
</dbReference>